<protein>
    <submittedName>
        <fullName evidence="1">Uncharacterized protein</fullName>
    </submittedName>
</protein>
<dbReference type="EMBL" id="BARS01024302">
    <property type="protein sequence ID" value="GAG06286.1"/>
    <property type="molecule type" value="Genomic_DNA"/>
</dbReference>
<gene>
    <name evidence="1" type="ORF">S01H1_38592</name>
</gene>
<comment type="caution">
    <text evidence="1">The sequence shown here is derived from an EMBL/GenBank/DDBJ whole genome shotgun (WGS) entry which is preliminary data.</text>
</comment>
<dbReference type="AlphaFoldDB" id="X0W0L4"/>
<organism evidence="1">
    <name type="scientific">marine sediment metagenome</name>
    <dbReference type="NCBI Taxonomy" id="412755"/>
    <lineage>
        <taxon>unclassified sequences</taxon>
        <taxon>metagenomes</taxon>
        <taxon>ecological metagenomes</taxon>
    </lineage>
</organism>
<evidence type="ECO:0000313" key="1">
    <source>
        <dbReference type="EMBL" id="GAG06286.1"/>
    </source>
</evidence>
<reference evidence="1" key="1">
    <citation type="journal article" date="2014" name="Front. Microbiol.">
        <title>High frequency of phylogenetically diverse reductive dehalogenase-homologous genes in deep subseafloor sedimentary metagenomes.</title>
        <authorList>
            <person name="Kawai M."/>
            <person name="Futagami T."/>
            <person name="Toyoda A."/>
            <person name="Takaki Y."/>
            <person name="Nishi S."/>
            <person name="Hori S."/>
            <person name="Arai W."/>
            <person name="Tsubouchi T."/>
            <person name="Morono Y."/>
            <person name="Uchiyama I."/>
            <person name="Ito T."/>
            <person name="Fujiyama A."/>
            <person name="Inagaki F."/>
            <person name="Takami H."/>
        </authorList>
    </citation>
    <scope>NUCLEOTIDE SEQUENCE</scope>
    <source>
        <strain evidence="1">Expedition CK06-06</strain>
    </source>
</reference>
<accession>X0W0L4</accession>
<proteinExistence type="predicted"/>
<sequence>MAQRELTQQKFRKFWALRKKRARAWLALNEWAESCLSEKELDLFDHLFDGSMFFPDGIVEKCEDATKKAWESAKKGE</sequence>
<name>X0W0L4_9ZZZZ</name>